<evidence type="ECO:0000313" key="1">
    <source>
        <dbReference type="EMBL" id="PSK93527.1"/>
    </source>
</evidence>
<comment type="caution">
    <text evidence="1">The sequence shown here is derived from an EMBL/GenBank/DDBJ whole genome shotgun (WGS) entry which is preliminary data.</text>
</comment>
<dbReference type="RefSeq" id="WP_106522520.1">
    <property type="nucleotide sequence ID" value="NZ_PYGD01000002.1"/>
</dbReference>
<dbReference type="OrthoDB" id="9905767at2"/>
<keyword evidence="2" id="KW-1185">Reference proteome</keyword>
<sequence length="64" mass="6987">MKTTNFKVLSENEQQLVTGGSEGTIVGWRYHNGMYYADISYESGETSCDVPWGSSMPQMGSSVG</sequence>
<gene>
    <name evidence="1" type="ORF">B0I18_102497</name>
</gene>
<name>A0A2P8D8L9_9BACT</name>
<dbReference type="EMBL" id="PYGD01000002">
    <property type="protein sequence ID" value="PSK93527.1"/>
    <property type="molecule type" value="Genomic_DNA"/>
</dbReference>
<reference evidence="1 2" key="1">
    <citation type="submission" date="2018-03" db="EMBL/GenBank/DDBJ databases">
        <title>Genomic Encyclopedia of Type Strains, Phase III (KMG-III): the genomes of soil and plant-associated and newly described type strains.</title>
        <authorList>
            <person name="Whitman W."/>
        </authorList>
    </citation>
    <scope>NUCLEOTIDE SEQUENCE [LARGE SCALE GENOMIC DNA]</scope>
    <source>
        <strain evidence="1 2">CGMCC 1.12700</strain>
    </source>
</reference>
<protein>
    <submittedName>
        <fullName evidence="1">Uncharacterized protein</fullName>
    </submittedName>
</protein>
<dbReference type="AlphaFoldDB" id="A0A2P8D8L9"/>
<evidence type="ECO:0000313" key="2">
    <source>
        <dbReference type="Proteomes" id="UP000240572"/>
    </source>
</evidence>
<accession>A0A2P8D8L9</accession>
<dbReference type="Proteomes" id="UP000240572">
    <property type="component" value="Unassembled WGS sequence"/>
</dbReference>
<proteinExistence type="predicted"/>
<organism evidence="1 2">
    <name type="scientific">Taibaiella chishuiensis</name>
    <dbReference type="NCBI Taxonomy" id="1434707"/>
    <lineage>
        <taxon>Bacteria</taxon>
        <taxon>Pseudomonadati</taxon>
        <taxon>Bacteroidota</taxon>
        <taxon>Chitinophagia</taxon>
        <taxon>Chitinophagales</taxon>
        <taxon>Chitinophagaceae</taxon>
        <taxon>Taibaiella</taxon>
    </lineage>
</organism>